<gene>
    <name evidence="2" type="ORF">MVI01_46790</name>
</gene>
<accession>A0A511HHE0</accession>
<sequence>MTDAWGDTEPGTAGSPAPGRRACHPGSGRAQCAYRRTAVKVASCPAVFAKLDVTTRTAAIVKAQERLQRNQ</sequence>
<comment type="caution">
    <text evidence="2">The sequence shown here is derived from an EMBL/GenBank/DDBJ whole genome shotgun (WGS) entry which is preliminary data.</text>
</comment>
<name>A0A511HHE0_9BACT</name>
<evidence type="ECO:0000256" key="1">
    <source>
        <dbReference type="SAM" id="MobiDB-lite"/>
    </source>
</evidence>
<proteinExistence type="predicted"/>
<evidence type="ECO:0000313" key="2">
    <source>
        <dbReference type="EMBL" id="GEL72895.1"/>
    </source>
</evidence>
<dbReference type="EMBL" id="BJVY01000029">
    <property type="protein sequence ID" value="GEL72895.1"/>
    <property type="molecule type" value="Genomic_DNA"/>
</dbReference>
<organism evidence="2 3">
    <name type="scientific">Myxococcus virescens</name>
    <dbReference type="NCBI Taxonomy" id="83456"/>
    <lineage>
        <taxon>Bacteria</taxon>
        <taxon>Pseudomonadati</taxon>
        <taxon>Myxococcota</taxon>
        <taxon>Myxococcia</taxon>
        <taxon>Myxococcales</taxon>
        <taxon>Cystobacterineae</taxon>
        <taxon>Myxococcaceae</taxon>
        <taxon>Myxococcus</taxon>
    </lineage>
</organism>
<dbReference type="AlphaFoldDB" id="A0A511HHE0"/>
<dbReference type="Proteomes" id="UP000321224">
    <property type="component" value="Unassembled WGS sequence"/>
</dbReference>
<feature type="region of interest" description="Disordered" evidence="1">
    <location>
        <begin position="1"/>
        <end position="28"/>
    </location>
</feature>
<reference evidence="2 3" key="1">
    <citation type="submission" date="2019-07" db="EMBL/GenBank/DDBJ databases">
        <title>Whole genome shotgun sequence of Myxococcus virescens NBRC 100334.</title>
        <authorList>
            <person name="Hosoyama A."/>
            <person name="Uohara A."/>
            <person name="Ohji S."/>
            <person name="Ichikawa N."/>
        </authorList>
    </citation>
    <scope>NUCLEOTIDE SEQUENCE [LARGE SCALE GENOMIC DNA]</scope>
    <source>
        <strain evidence="2 3">NBRC 100334</strain>
    </source>
</reference>
<protein>
    <submittedName>
        <fullName evidence="2">Uncharacterized protein</fullName>
    </submittedName>
</protein>
<evidence type="ECO:0000313" key="3">
    <source>
        <dbReference type="Proteomes" id="UP000321224"/>
    </source>
</evidence>